<name>A0AAP3MAX3_LEGPN</name>
<organism evidence="2 3">
    <name type="scientific">Legionella pneumophila</name>
    <dbReference type="NCBI Taxonomy" id="446"/>
    <lineage>
        <taxon>Bacteria</taxon>
        <taxon>Pseudomonadati</taxon>
        <taxon>Pseudomonadota</taxon>
        <taxon>Gammaproteobacteria</taxon>
        <taxon>Legionellales</taxon>
        <taxon>Legionellaceae</taxon>
        <taxon>Legionella</taxon>
    </lineage>
</organism>
<dbReference type="EMBL" id="JAPXIC010000032">
    <property type="protein sequence ID" value="MCZ4718693.1"/>
    <property type="molecule type" value="Genomic_DNA"/>
</dbReference>
<gene>
    <name evidence="2" type="ORF">O6C86_05610</name>
</gene>
<protein>
    <submittedName>
        <fullName evidence="2">Uncharacterized protein</fullName>
    </submittedName>
</protein>
<proteinExistence type="predicted"/>
<feature type="chain" id="PRO_5042913269" evidence="1">
    <location>
        <begin position="19"/>
        <end position="87"/>
    </location>
</feature>
<dbReference type="RefSeq" id="WP_013101766.1">
    <property type="nucleotide sequence ID" value="NZ_CP114576.1"/>
</dbReference>
<evidence type="ECO:0000313" key="3">
    <source>
        <dbReference type="Proteomes" id="UP001071279"/>
    </source>
</evidence>
<evidence type="ECO:0000313" key="2">
    <source>
        <dbReference type="EMBL" id="MCZ4718693.1"/>
    </source>
</evidence>
<keyword evidence="1" id="KW-0732">Signal</keyword>
<comment type="caution">
    <text evidence="2">The sequence shown here is derived from an EMBL/GenBank/DDBJ whole genome shotgun (WGS) entry which is preliminary data.</text>
</comment>
<dbReference type="AlphaFoldDB" id="A0AAP3MAX3"/>
<evidence type="ECO:0000256" key="1">
    <source>
        <dbReference type="SAM" id="SignalP"/>
    </source>
</evidence>
<dbReference type="Proteomes" id="UP001071279">
    <property type="component" value="Unassembled WGS sequence"/>
</dbReference>
<feature type="signal peptide" evidence="1">
    <location>
        <begin position="1"/>
        <end position="18"/>
    </location>
</feature>
<sequence>MKSFIFLLIMIFSLDIYAIPSQAEINEYKNKEYQVCENQCYADRESCFAQSRSFARNQAEWQSMDIACFKQRNACSERCKLILSQPY</sequence>
<reference evidence="2" key="1">
    <citation type="submission" date="2022-12" db="EMBL/GenBank/DDBJ databases">
        <title>Comparative genomics of Legionella pneumophila isolates from the West Bank and Germany support molecular epidemiology of Legionnaires disease.</title>
        <authorList>
            <person name="Zayed A.R."/>
            <person name="Bitar D.M."/>
            <person name="Steinert M."/>
            <person name="Lueck C."/>
            <person name="Brettar I."/>
            <person name="Hoefle M.G."/>
            <person name="Bunk B."/>
        </authorList>
    </citation>
    <scope>NUCLEOTIDE SEQUENCE</scope>
    <source>
        <strain evidence="2">H23</strain>
    </source>
</reference>
<accession>A0AAP3MAX3</accession>